<evidence type="ECO:0000313" key="6">
    <source>
        <dbReference type="Proteomes" id="UP000008467"/>
    </source>
</evidence>
<dbReference type="GO" id="GO:0046961">
    <property type="term" value="F:proton-transporting ATPase activity, rotational mechanism"/>
    <property type="evidence" value="ECO:0007669"/>
    <property type="project" value="InterPro"/>
</dbReference>
<dbReference type="Proteomes" id="UP000008467">
    <property type="component" value="Chromosome"/>
</dbReference>
<comment type="similarity">
    <text evidence="1">Belongs to the V-ATPase E subunit family.</text>
</comment>
<dbReference type="Gene3D" id="3.30.2320.30">
    <property type="entry name" value="ATP synthase, E subunit, C-terminal"/>
    <property type="match status" value="1"/>
</dbReference>
<dbReference type="InterPro" id="IPR038495">
    <property type="entry name" value="ATPase_E_C"/>
</dbReference>
<evidence type="ECO:0000256" key="1">
    <source>
        <dbReference type="ARBA" id="ARBA00005901"/>
    </source>
</evidence>
<dbReference type="EMBL" id="CP002582">
    <property type="protein sequence ID" value="ADZ83089.1"/>
    <property type="molecule type" value="Genomic_DNA"/>
</dbReference>
<keyword evidence="3" id="KW-0406">Ion transport</keyword>
<evidence type="ECO:0000313" key="5">
    <source>
        <dbReference type="EMBL" id="ADZ83089.1"/>
    </source>
</evidence>
<evidence type="ECO:0000256" key="4">
    <source>
        <dbReference type="SAM" id="Coils"/>
    </source>
</evidence>
<evidence type="ECO:0000256" key="2">
    <source>
        <dbReference type="ARBA" id="ARBA00022448"/>
    </source>
</evidence>
<dbReference type="STRING" id="642492.Clole_1363"/>
<dbReference type="HOGENOM" id="CLU_110642_0_0_9"/>
<evidence type="ECO:0000256" key="3">
    <source>
        <dbReference type="ARBA" id="ARBA00023065"/>
    </source>
</evidence>
<keyword evidence="4" id="KW-0175">Coiled coil</keyword>
<dbReference type="KEGG" id="cle:Clole_1363"/>
<dbReference type="Pfam" id="PF01991">
    <property type="entry name" value="vATP-synt_E"/>
    <property type="match status" value="1"/>
</dbReference>
<dbReference type="AlphaFoldDB" id="F2JI61"/>
<accession>F2JI61</accession>
<proteinExistence type="inferred from homology"/>
<keyword evidence="6" id="KW-1185">Reference proteome</keyword>
<protein>
    <submittedName>
        <fullName evidence="5">H+transporting two-sector ATPase E subunit</fullName>
    </submittedName>
</protein>
<feature type="coiled-coil region" evidence="4">
    <location>
        <begin position="20"/>
        <end position="66"/>
    </location>
</feature>
<dbReference type="RefSeq" id="WP_013656388.1">
    <property type="nucleotide sequence ID" value="NC_015275.1"/>
</dbReference>
<dbReference type="SUPFAM" id="SSF160527">
    <property type="entry name" value="V-type ATPase subunit E-like"/>
    <property type="match status" value="1"/>
</dbReference>
<gene>
    <name evidence="5" type="ordered locus">Clole_1363</name>
</gene>
<name>F2JI61_CELLD</name>
<sequence>MVTIEQKLTLFSKLLHQDIKEETDRKFYELEKEYEKISAESRLCTDKEANELIEQAKRKAESKKIELISKGKLCSKKETMLTKEKVVERFIAALEERIKTFILTPDYKSYLTKVISGLGSLKGYANPLVIYVTEHDLETNQEFIKEALMKIGISSNKLSFKQVGEEILGGLIIEDPALNMRIDESILAMLEENKDSIVEKITLAIGEVGGKDE</sequence>
<dbReference type="GO" id="GO:0033178">
    <property type="term" value="C:proton-transporting two-sector ATPase complex, catalytic domain"/>
    <property type="evidence" value="ECO:0007669"/>
    <property type="project" value="InterPro"/>
</dbReference>
<dbReference type="InterPro" id="IPR002842">
    <property type="entry name" value="ATPase_V1_Esu"/>
</dbReference>
<organism evidence="5 6">
    <name type="scientific">Cellulosilyticum lentocellum (strain ATCC 49066 / DSM 5427 / NCIMB 11756 / RHM5)</name>
    <name type="common">Clostridium lentocellum</name>
    <dbReference type="NCBI Taxonomy" id="642492"/>
    <lineage>
        <taxon>Bacteria</taxon>
        <taxon>Bacillati</taxon>
        <taxon>Bacillota</taxon>
        <taxon>Clostridia</taxon>
        <taxon>Lachnospirales</taxon>
        <taxon>Cellulosilyticaceae</taxon>
        <taxon>Cellulosilyticum</taxon>
    </lineage>
</organism>
<reference evidence="5 6" key="1">
    <citation type="journal article" date="2011" name="J. Bacteriol.">
        <title>Complete genome sequence of the cellulose-degrading bacterium Cellulosilyticum lentocellum.</title>
        <authorList>
            <consortium name="US DOE Joint Genome Institute"/>
            <person name="Miller D.A."/>
            <person name="Suen G."/>
            <person name="Bruce D."/>
            <person name="Copeland A."/>
            <person name="Cheng J.F."/>
            <person name="Detter C."/>
            <person name="Goodwin L.A."/>
            <person name="Han C.S."/>
            <person name="Hauser L.J."/>
            <person name="Land M.L."/>
            <person name="Lapidus A."/>
            <person name="Lucas S."/>
            <person name="Meincke L."/>
            <person name="Pitluck S."/>
            <person name="Tapia R."/>
            <person name="Teshima H."/>
            <person name="Woyke T."/>
            <person name="Fox B.G."/>
            <person name="Angert E.R."/>
            <person name="Currie C.R."/>
        </authorList>
    </citation>
    <scope>NUCLEOTIDE SEQUENCE [LARGE SCALE GENOMIC DNA]</scope>
    <source>
        <strain evidence="6">ATCC 49066 / DSM 5427 / NCIMB 11756 / RHM5</strain>
    </source>
</reference>
<keyword evidence="2" id="KW-0813">Transport</keyword>